<reference evidence="2" key="1">
    <citation type="journal article" date="2023" name="Int. J. Syst. Evol. Microbiol.">
        <title>Collibacillus ludicampi gen. nov., sp. nov., a new soil bacterium of the family Alicyclobacillaceae.</title>
        <authorList>
            <person name="Jojima T."/>
            <person name="Ioku Y."/>
            <person name="Fukuta Y."/>
            <person name="Shirasaka N."/>
            <person name="Matsumura Y."/>
            <person name="Mori M."/>
        </authorList>
    </citation>
    <scope>NUCLEOTIDE SEQUENCE</scope>
    <source>
        <strain evidence="2">TP075</strain>
    </source>
</reference>
<dbReference type="EMBL" id="BOQE01000001">
    <property type="protein sequence ID" value="GIM47402.1"/>
    <property type="molecule type" value="Genomic_DNA"/>
</dbReference>
<gene>
    <name evidence="2" type="ORF">DNHGIG_29510</name>
</gene>
<dbReference type="Proteomes" id="UP001057291">
    <property type="component" value="Unassembled WGS sequence"/>
</dbReference>
<accession>A0AAV4LHV5</accession>
<evidence type="ECO:0000313" key="3">
    <source>
        <dbReference type="Proteomes" id="UP001057291"/>
    </source>
</evidence>
<evidence type="ECO:0000313" key="2">
    <source>
        <dbReference type="EMBL" id="GIM47402.1"/>
    </source>
</evidence>
<name>A0AAV4LHV5_9BACL</name>
<feature type="transmembrane region" description="Helical" evidence="1">
    <location>
        <begin position="47"/>
        <end position="66"/>
    </location>
</feature>
<comment type="caution">
    <text evidence="2">The sequence shown here is derived from an EMBL/GenBank/DDBJ whole genome shotgun (WGS) entry which is preliminary data.</text>
</comment>
<keyword evidence="1" id="KW-0812">Transmembrane</keyword>
<proteinExistence type="predicted"/>
<organism evidence="2 3">
    <name type="scientific">Collibacillus ludicampi</name>
    <dbReference type="NCBI Taxonomy" id="2771369"/>
    <lineage>
        <taxon>Bacteria</taxon>
        <taxon>Bacillati</taxon>
        <taxon>Bacillota</taxon>
        <taxon>Bacilli</taxon>
        <taxon>Bacillales</taxon>
        <taxon>Alicyclobacillaceae</taxon>
        <taxon>Collibacillus</taxon>
    </lineage>
</organism>
<sequence length="93" mass="11007">MPVITWLLVLEVAYFFLLLSVGYIVGRMMKKRMNKRTDDAPSARDEKIYGLLSVLFILVSLFYMIFGYIPGWIGRNIIFFGGYYWGMTRRLHR</sequence>
<keyword evidence="3" id="KW-1185">Reference proteome</keyword>
<keyword evidence="1" id="KW-0472">Membrane</keyword>
<dbReference type="RefSeq" id="WP_282200381.1">
    <property type="nucleotide sequence ID" value="NZ_BOQE01000001.1"/>
</dbReference>
<keyword evidence="1" id="KW-1133">Transmembrane helix</keyword>
<evidence type="ECO:0000256" key="1">
    <source>
        <dbReference type="SAM" id="Phobius"/>
    </source>
</evidence>
<protein>
    <submittedName>
        <fullName evidence="2">Uncharacterized protein</fullName>
    </submittedName>
</protein>
<feature type="transmembrane region" description="Helical" evidence="1">
    <location>
        <begin position="6"/>
        <end position="26"/>
    </location>
</feature>
<dbReference type="AlphaFoldDB" id="A0AAV4LHV5"/>